<organism evidence="3 4">
    <name type="scientific">Erythrobacter ani</name>
    <dbReference type="NCBI Taxonomy" id="2827235"/>
    <lineage>
        <taxon>Bacteria</taxon>
        <taxon>Pseudomonadati</taxon>
        <taxon>Pseudomonadota</taxon>
        <taxon>Alphaproteobacteria</taxon>
        <taxon>Sphingomonadales</taxon>
        <taxon>Erythrobacteraceae</taxon>
        <taxon>Erythrobacter/Porphyrobacter group</taxon>
        <taxon>Erythrobacter</taxon>
    </lineage>
</organism>
<evidence type="ECO:0000313" key="3">
    <source>
        <dbReference type="EMBL" id="MBV7264946.1"/>
    </source>
</evidence>
<accession>A0ABS6SIZ0</accession>
<reference evidence="3 4" key="1">
    <citation type="submission" date="2021-04" db="EMBL/GenBank/DDBJ databases">
        <authorList>
            <person name="Pira H."/>
            <person name="Risdian C."/>
            <person name="Wink J."/>
        </authorList>
    </citation>
    <scope>NUCLEOTIDE SEQUENCE [LARGE SCALE GENOMIC DNA]</scope>
    <source>
        <strain evidence="3 4">WH131</strain>
    </source>
</reference>
<dbReference type="Proteomes" id="UP000699975">
    <property type="component" value="Unassembled WGS sequence"/>
</dbReference>
<comment type="caution">
    <text evidence="3">The sequence shown here is derived from an EMBL/GenBank/DDBJ whole genome shotgun (WGS) entry which is preliminary data.</text>
</comment>
<keyword evidence="4" id="KW-1185">Reference proteome</keyword>
<sequence>METRANHLWVGAVTLLLLAALAAFIIWIARLGQGDQNEFDIFYAQSVSGLANGSQVSYAGVPVGQVTQIALSDEDPEFVRVRIRVREEVPILVGTTATIQASFTGVSSILLDGARKDAPQITCETTACPEGRPVIPPKDGGINALLNNAPLLLERLATLTENLNLLLGPENQQQISGILRNSNNLTAELARTAPQLEGTFTELQVTLKEAGEALDAFEKASITTENLLNSEGPALAEELRGTLKSANQAAAALAATLDDTRPAARQLRESTLPTAEATLQDLRSTSRSLRSLTEKLDNQGAGALLQGQSLPDYEP</sequence>
<evidence type="ECO:0000259" key="2">
    <source>
        <dbReference type="Pfam" id="PF02470"/>
    </source>
</evidence>
<dbReference type="PANTHER" id="PTHR36698:SF2">
    <property type="entry name" value="MCE_MLAD DOMAIN-CONTAINING PROTEIN"/>
    <property type="match status" value="1"/>
</dbReference>
<protein>
    <submittedName>
        <fullName evidence="3">MCE family protein</fullName>
    </submittedName>
</protein>
<dbReference type="EMBL" id="JAGSPB010000001">
    <property type="protein sequence ID" value="MBV7264946.1"/>
    <property type="molecule type" value="Genomic_DNA"/>
</dbReference>
<name>A0ABS6SIZ0_9SPHN</name>
<feature type="domain" description="Mce/MlaD" evidence="2">
    <location>
        <begin position="42"/>
        <end position="102"/>
    </location>
</feature>
<evidence type="ECO:0000313" key="4">
    <source>
        <dbReference type="Proteomes" id="UP000699975"/>
    </source>
</evidence>
<feature type="transmembrane region" description="Helical" evidence="1">
    <location>
        <begin position="7"/>
        <end position="29"/>
    </location>
</feature>
<keyword evidence="1" id="KW-0812">Transmembrane</keyword>
<evidence type="ECO:0000256" key="1">
    <source>
        <dbReference type="SAM" id="Phobius"/>
    </source>
</evidence>
<dbReference type="PANTHER" id="PTHR36698">
    <property type="entry name" value="BLL5892 PROTEIN"/>
    <property type="match status" value="1"/>
</dbReference>
<dbReference type="InterPro" id="IPR003399">
    <property type="entry name" value="Mce/MlaD"/>
</dbReference>
<proteinExistence type="predicted"/>
<dbReference type="Pfam" id="PF02470">
    <property type="entry name" value="MlaD"/>
    <property type="match status" value="1"/>
</dbReference>
<gene>
    <name evidence="3" type="ORF">KCG45_01990</name>
</gene>
<keyword evidence="1" id="KW-1133">Transmembrane helix</keyword>
<keyword evidence="1" id="KW-0472">Membrane</keyword>
<dbReference type="RefSeq" id="WP_218315467.1">
    <property type="nucleotide sequence ID" value="NZ_JAGSPB010000001.1"/>
</dbReference>